<keyword evidence="2" id="KW-1185">Reference proteome</keyword>
<dbReference type="AlphaFoldDB" id="A0A8T2Z5C3"/>
<reference evidence="1" key="1">
    <citation type="journal article" date="2021" name="J. Hered.">
        <title>Genome Assembly of Salicaceae Populus deltoides (Eastern Cottonwood) I-69 Based on Nanopore Sequencing and Hi-C Technologies.</title>
        <authorList>
            <person name="Bai S."/>
            <person name="Wu H."/>
            <person name="Zhang J."/>
            <person name="Pan Z."/>
            <person name="Zhao W."/>
            <person name="Li Z."/>
            <person name="Tong C."/>
        </authorList>
    </citation>
    <scope>NUCLEOTIDE SEQUENCE</scope>
    <source>
        <tissue evidence="1">Leaf</tissue>
    </source>
</reference>
<gene>
    <name evidence="1" type="ORF">H0E87_005999</name>
</gene>
<name>A0A8T2Z5C3_POPDE</name>
<dbReference type="Proteomes" id="UP000807159">
    <property type="component" value="Chromosome 3"/>
</dbReference>
<comment type="caution">
    <text evidence="1">The sequence shown here is derived from an EMBL/GenBank/DDBJ whole genome shotgun (WGS) entry which is preliminary data.</text>
</comment>
<feature type="non-terminal residue" evidence="1">
    <location>
        <position position="52"/>
    </location>
</feature>
<evidence type="ECO:0000313" key="2">
    <source>
        <dbReference type="Proteomes" id="UP000807159"/>
    </source>
</evidence>
<accession>A0A8T2Z5C3</accession>
<proteinExistence type="predicted"/>
<evidence type="ECO:0000313" key="1">
    <source>
        <dbReference type="EMBL" id="KAH8512545.1"/>
    </source>
</evidence>
<organism evidence="1 2">
    <name type="scientific">Populus deltoides</name>
    <name type="common">Eastern poplar</name>
    <name type="synonym">Eastern cottonwood</name>
    <dbReference type="NCBI Taxonomy" id="3696"/>
    <lineage>
        <taxon>Eukaryota</taxon>
        <taxon>Viridiplantae</taxon>
        <taxon>Streptophyta</taxon>
        <taxon>Embryophyta</taxon>
        <taxon>Tracheophyta</taxon>
        <taxon>Spermatophyta</taxon>
        <taxon>Magnoliopsida</taxon>
        <taxon>eudicotyledons</taxon>
        <taxon>Gunneridae</taxon>
        <taxon>Pentapetalae</taxon>
        <taxon>rosids</taxon>
        <taxon>fabids</taxon>
        <taxon>Malpighiales</taxon>
        <taxon>Salicaceae</taxon>
        <taxon>Saliceae</taxon>
        <taxon>Populus</taxon>
    </lineage>
</organism>
<sequence length="52" mass="5885">MVKRFVVPPDLDVYKLHFELHKCLGDHALLGDSTCFADELDGSKDLGNLQPW</sequence>
<protein>
    <submittedName>
        <fullName evidence="1">Uncharacterized protein</fullName>
    </submittedName>
</protein>
<dbReference type="EMBL" id="JACEGQ020000003">
    <property type="protein sequence ID" value="KAH8512545.1"/>
    <property type="molecule type" value="Genomic_DNA"/>
</dbReference>